<comment type="caution">
    <text evidence="2">The sequence shown here is derived from an EMBL/GenBank/DDBJ whole genome shotgun (WGS) entry which is preliminary data.</text>
</comment>
<accession>A0A396IPN1</accession>
<dbReference type="Proteomes" id="UP000265566">
    <property type="component" value="Chromosome 3"/>
</dbReference>
<evidence type="ECO:0000313" key="2">
    <source>
        <dbReference type="EMBL" id="RHN67542.1"/>
    </source>
</evidence>
<dbReference type="Gramene" id="rna15740">
    <property type="protein sequence ID" value="RHN67542.1"/>
    <property type="gene ID" value="gene15740"/>
</dbReference>
<evidence type="ECO:0000256" key="1">
    <source>
        <dbReference type="SAM" id="SignalP"/>
    </source>
</evidence>
<dbReference type="AlphaFoldDB" id="A0A396IPN1"/>
<proteinExistence type="predicted"/>
<feature type="chain" id="PRO_5017286551" description="Transmembrane protein" evidence="1">
    <location>
        <begin position="17"/>
        <end position="83"/>
    </location>
</feature>
<keyword evidence="1" id="KW-0732">Signal</keyword>
<reference evidence="3" key="1">
    <citation type="journal article" date="2018" name="Nat. Plants">
        <title>Whole-genome landscape of Medicago truncatula symbiotic genes.</title>
        <authorList>
            <person name="Pecrix Y."/>
            <person name="Staton S.E."/>
            <person name="Sallet E."/>
            <person name="Lelandais-Briere C."/>
            <person name="Moreau S."/>
            <person name="Carrere S."/>
            <person name="Blein T."/>
            <person name="Jardinaud M.F."/>
            <person name="Latrasse D."/>
            <person name="Zouine M."/>
            <person name="Zahm M."/>
            <person name="Kreplak J."/>
            <person name="Mayjonade B."/>
            <person name="Satge C."/>
            <person name="Perez M."/>
            <person name="Cauet S."/>
            <person name="Marande W."/>
            <person name="Chantry-Darmon C."/>
            <person name="Lopez-Roques C."/>
            <person name="Bouchez O."/>
            <person name="Berard A."/>
            <person name="Debelle F."/>
            <person name="Munos S."/>
            <person name="Bendahmane A."/>
            <person name="Berges H."/>
            <person name="Niebel A."/>
            <person name="Buitink J."/>
            <person name="Frugier F."/>
            <person name="Benhamed M."/>
            <person name="Crespi M."/>
            <person name="Gouzy J."/>
            <person name="Gamas P."/>
        </authorList>
    </citation>
    <scope>NUCLEOTIDE SEQUENCE [LARGE SCALE GENOMIC DNA]</scope>
    <source>
        <strain evidence="3">cv. Jemalong A17</strain>
    </source>
</reference>
<organism evidence="2 3">
    <name type="scientific">Medicago truncatula</name>
    <name type="common">Barrel medic</name>
    <name type="synonym">Medicago tribuloides</name>
    <dbReference type="NCBI Taxonomy" id="3880"/>
    <lineage>
        <taxon>Eukaryota</taxon>
        <taxon>Viridiplantae</taxon>
        <taxon>Streptophyta</taxon>
        <taxon>Embryophyta</taxon>
        <taxon>Tracheophyta</taxon>
        <taxon>Spermatophyta</taxon>
        <taxon>Magnoliopsida</taxon>
        <taxon>eudicotyledons</taxon>
        <taxon>Gunneridae</taxon>
        <taxon>Pentapetalae</taxon>
        <taxon>rosids</taxon>
        <taxon>fabids</taxon>
        <taxon>Fabales</taxon>
        <taxon>Fabaceae</taxon>
        <taxon>Papilionoideae</taxon>
        <taxon>50 kb inversion clade</taxon>
        <taxon>NPAAA clade</taxon>
        <taxon>Hologalegina</taxon>
        <taxon>IRL clade</taxon>
        <taxon>Trifolieae</taxon>
        <taxon>Medicago</taxon>
    </lineage>
</organism>
<evidence type="ECO:0008006" key="4">
    <source>
        <dbReference type="Google" id="ProtNLM"/>
    </source>
</evidence>
<gene>
    <name evidence="2" type="ORF">MtrunA17_Chr3g0103811</name>
</gene>
<sequence>MAVTVFLLACSVVCHSITNDILQEDLQDTSGFFIDQTTDSLNTTSSCQSTNSRLGDTLDVITKNLSMPLCTSLSESLTSLTTT</sequence>
<protein>
    <recommendedName>
        <fullName evidence="4">Transmembrane protein</fullName>
    </recommendedName>
</protein>
<dbReference type="EMBL" id="PSQE01000003">
    <property type="protein sequence ID" value="RHN67542.1"/>
    <property type="molecule type" value="Genomic_DNA"/>
</dbReference>
<feature type="signal peptide" evidence="1">
    <location>
        <begin position="1"/>
        <end position="16"/>
    </location>
</feature>
<name>A0A396IPN1_MEDTR</name>
<evidence type="ECO:0000313" key="3">
    <source>
        <dbReference type="Proteomes" id="UP000265566"/>
    </source>
</evidence>